<dbReference type="Proteomes" id="UP000193685">
    <property type="component" value="Unassembled WGS sequence"/>
</dbReference>
<name>A0A1Y2FLE0_PROLT</name>
<gene>
    <name evidence="1" type="ORF">BCR37DRAFT_251512</name>
</gene>
<evidence type="ECO:0000313" key="1">
    <source>
        <dbReference type="EMBL" id="ORY84783.1"/>
    </source>
</evidence>
<proteinExistence type="predicted"/>
<dbReference type="GeneID" id="63783223"/>
<evidence type="ECO:0000313" key="2">
    <source>
        <dbReference type="Proteomes" id="UP000193685"/>
    </source>
</evidence>
<protein>
    <submittedName>
        <fullName evidence="1">Uncharacterized protein</fullName>
    </submittedName>
</protein>
<dbReference type="AlphaFoldDB" id="A0A1Y2FLE0"/>
<organism evidence="1 2">
    <name type="scientific">Protomyces lactucae-debilis</name>
    <dbReference type="NCBI Taxonomy" id="2754530"/>
    <lineage>
        <taxon>Eukaryota</taxon>
        <taxon>Fungi</taxon>
        <taxon>Dikarya</taxon>
        <taxon>Ascomycota</taxon>
        <taxon>Taphrinomycotina</taxon>
        <taxon>Taphrinomycetes</taxon>
        <taxon>Taphrinales</taxon>
        <taxon>Protomycetaceae</taxon>
        <taxon>Protomyces</taxon>
    </lineage>
</organism>
<reference evidence="1 2" key="1">
    <citation type="submission" date="2016-07" db="EMBL/GenBank/DDBJ databases">
        <title>Pervasive Adenine N6-methylation of Active Genes in Fungi.</title>
        <authorList>
            <consortium name="DOE Joint Genome Institute"/>
            <person name="Mondo S.J."/>
            <person name="Dannebaum R.O."/>
            <person name="Kuo R.C."/>
            <person name="Labutti K."/>
            <person name="Haridas S."/>
            <person name="Kuo A."/>
            <person name="Salamov A."/>
            <person name="Ahrendt S.R."/>
            <person name="Lipzen A."/>
            <person name="Sullivan W."/>
            <person name="Andreopoulos W.B."/>
            <person name="Clum A."/>
            <person name="Lindquist E."/>
            <person name="Daum C."/>
            <person name="Ramamoorthy G.K."/>
            <person name="Gryganskyi A."/>
            <person name="Culley D."/>
            <person name="Magnuson J.K."/>
            <person name="James T.Y."/>
            <person name="O'Malley M.A."/>
            <person name="Stajich J.E."/>
            <person name="Spatafora J.W."/>
            <person name="Visel A."/>
            <person name="Grigoriev I.V."/>
        </authorList>
    </citation>
    <scope>NUCLEOTIDE SEQUENCE [LARGE SCALE GENOMIC DNA]</scope>
    <source>
        <strain evidence="1 2">12-1054</strain>
    </source>
</reference>
<keyword evidence="2" id="KW-1185">Reference proteome</keyword>
<dbReference type="EMBL" id="MCFI01000005">
    <property type="protein sequence ID" value="ORY84783.1"/>
    <property type="molecule type" value="Genomic_DNA"/>
</dbReference>
<comment type="caution">
    <text evidence="1">The sequence shown here is derived from an EMBL/GenBank/DDBJ whole genome shotgun (WGS) entry which is preliminary data.</text>
</comment>
<sequence length="149" mass="16373">MLATEESLTTSSSLASTTHLLWISFHTCTQGYATHRAVGSPQIQVYMVRAPHVVSRSVFQVYHEGTSASDDVGCIVCSVVLRSAHATAPYRASLQSNDAGFMFVLLVIECKRSIKAPHWASMKDKLVRSERHCAALLGCILLTRRLPNL</sequence>
<dbReference type="RefSeq" id="XP_040726566.1">
    <property type="nucleotide sequence ID" value="XM_040866624.1"/>
</dbReference>
<accession>A0A1Y2FLE0</accession>